<feature type="region of interest" description="Disordered" evidence="1">
    <location>
        <begin position="65"/>
        <end position="100"/>
    </location>
</feature>
<dbReference type="PANTHER" id="PTHR37069">
    <property type="entry name" value="DDE_TNP_1_7 DOMAIN-CONTAINING PROTEIN"/>
    <property type="match status" value="1"/>
</dbReference>
<reference evidence="2 3" key="1">
    <citation type="journal article" date="2017" name="Genome Biol. Evol.">
        <title>Phytophthora megakarya and P. palmivora, closely related causal agents of cacao black pod rot, underwent increases in genome sizes and gene numbers by different mechanisms.</title>
        <authorList>
            <person name="Ali S.S."/>
            <person name="Shao J."/>
            <person name="Lary D.J."/>
            <person name="Kronmiller B."/>
            <person name="Shen D."/>
            <person name="Strem M.D."/>
            <person name="Amoako-Attah I."/>
            <person name="Akrofi A.Y."/>
            <person name="Begoude B.A."/>
            <person name="Ten Hoopen G.M."/>
            <person name="Coulibaly K."/>
            <person name="Kebe B.I."/>
            <person name="Melnick R.L."/>
            <person name="Guiltinan M.J."/>
            <person name="Tyler B.M."/>
            <person name="Meinhardt L.W."/>
            <person name="Bailey B.A."/>
        </authorList>
    </citation>
    <scope>NUCLEOTIDE SEQUENCE [LARGE SCALE GENOMIC DNA]</scope>
    <source>
        <strain evidence="3">sbr112.9</strain>
    </source>
</reference>
<evidence type="ECO:0000313" key="3">
    <source>
        <dbReference type="Proteomes" id="UP000237271"/>
    </source>
</evidence>
<gene>
    <name evidence="2" type="ORF">PHPALM_331</name>
</gene>
<dbReference type="AlphaFoldDB" id="A0A2P4YV37"/>
<sequence length="194" mass="21547">MAFCSRWAELKKLRWTSKRPFGRLNGFTYFQPGKTKKDVRGQDYYVGEQELMKYLNRCDLDIEQDPPQRNLGPILDAVASDDDDDDAKNAPPSPNPSEVTYVSNEMIFGGELDTDEAIGQFIIIESISKTVLDDMAATGWTDSTTCTLYPYMSGPYGSPDPKVAFEDYSRLYDGPFGPTEDALAAAATPSGAYF</sequence>
<accession>A0A2P4YV37</accession>
<name>A0A2P4YV37_9STRA</name>
<proteinExistence type="predicted"/>
<dbReference type="EMBL" id="NCKW01000034">
    <property type="protein sequence ID" value="POM81665.1"/>
    <property type="molecule type" value="Genomic_DNA"/>
</dbReference>
<dbReference type="PANTHER" id="PTHR37069:SF2">
    <property type="entry name" value="PIGGYBAC TRANSPOSABLE ELEMENT-DERIVED PROTEIN DOMAIN-CONTAINING PROTEIN"/>
    <property type="match status" value="1"/>
</dbReference>
<comment type="caution">
    <text evidence="2">The sequence shown here is derived from an EMBL/GenBank/DDBJ whole genome shotgun (WGS) entry which is preliminary data.</text>
</comment>
<dbReference type="Proteomes" id="UP000237271">
    <property type="component" value="Unassembled WGS sequence"/>
</dbReference>
<evidence type="ECO:0000313" key="2">
    <source>
        <dbReference type="EMBL" id="POM81665.1"/>
    </source>
</evidence>
<dbReference type="OrthoDB" id="113522at2759"/>
<organism evidence="2 3">
    <name type="scientific">Phytophthora palmivora</name>
    <dbReference type="NCBI Taxonomy" id="4796"/>
    <lineage>
        <taxon>Eukaryota</taxon>
        <taxon>Sar</taxon>
        <taxon>Stramenopiles</taxon>
        <taxon>Oomycota</taxon>
        <taxon>Peronosporomycetes</taxon>
        <taxon>Peronosporales</taxon>
        <taxon>Peronosporaceae</taxon>
        <taxon>Phytophthora</taxon>
    </lineage>
</organism>
<keyword evidence="3" id="KW-1185">Reference proteome</keyword>
<evidence type="ECO:0000256" key="1">
    <source>
        <dbReference type="SAM" id="MobiDB-lite"/>
    </source>
</evidence>
<protein>
    <submittedName>
        <fullName evidence="2">Uncharacterized protein</fullName>
    </submittedName>
</protein>